<proteinExistence type="inferred from homology"/>
<comment type="caution">
    <text evidence="4">The sequence shown here is derived from an EMBL/GenBank/DDBJ whole genome shotgun (WGS) entry which is preliminary data.</text>
</comment>
<dbReference type="PANTHER" id="PTHR33607:SF2">
    <property type="entry name" value="ENDONUCLEASE-1"/>
    <property type="match status" value="1"/>
</dbReference>
<protein>
    <recommendedName>
        <fullName evidence="6">Endonuclease I</fullName>
    </recommendedName>
</protein>
<dbReference type="eggNOG" id="COG2356">
    <property type="taxonomic scope" value="Bacteria"/>
</dbReference>
<gene>
    <name evidence="4" type="ORF">VAZ01S_012_00630</name>
</gene>
<evidence type="ECO:0000313" key="4">
    <source>
        <dbReference type="EMBL" id="GAD74582.1"/>
    </source>
</evidence>
<name>U3AMQ6_9VIBR</name>
<dbReference type="AlphaFoldDB" id="U3AMQ6"/>
<evidence type="ECO:0000256" key="1">
    <source>
        <dbReference type="ARBA" id="ARBA00006429"/>
    </source>
</evidence>
<dbReference type="PANTHER" id="PTHR33607">
    <property type="entry name" value="ENDONUCLEASE-1"/>
    <property type="match status" value="1"/>
</dbReference>
<dbReference type="InterPro" id="IPR044925">
    <property type="entry name" value="His-Me_finger_sf"/>
</dbReference>
<keyword evidence="3" id="KW-0378">Hydrolase</keyword>
<sequence>MCNKFVSEMLYYHSFESQDVALVHHHLESVMKLLHSLLYFLVSFCAFLAFGNELENQFSDCESNQVVLNIMTDKYGGETSWILKNDHSEVLYSGYDYTGSEFYQTKMCLDDGEYQFTITDSYGDGMCCDSGYGSYFLLSESARLASGRKFKANQTTHFALEGKASPSTLDQYYQSTNDKTGYELKTELFQIIRHHQSRGYSAIWALINNADKDRYYEKDHSVLDMYTESPLERDSVIYQSRVDQCGQYRKEGDCYNREHAFPKSWFGGKIEPMNSDAHHIFASDGYVNGKRSNWPFGEVSESVFVSKNGSKLGFSSRASNYNGKVFEPIDEFKGDFARAYFYMATRYQDVIHRWEKNSMTSDAVLDGSKDRVFEPWMLVTLIRWHKNDPVSLKERERNQAVYLFQGNRNPYVDHPEFVEQIWSK</sequence>
<evidence type="ECO:0000313" key="5">
    <source>
        <dbReference type="Proteomes" id="UP000016567"/>
    </source>
</evidence>
<evidence type="ECO:0008006" key="6">
    <source>
        <dbReference type="Google" id="ProtNLM"/>
    </source>
</evidence>
<dbReference type="Pfam" id="PF04231">
    <property type="entry name" value="Endonuclease_1"/>
    <property type="match status" value="1"/>
</dbReference>
<dbReference type="GO" id="GO:0016787">
    <property type="term" value="F:hydrolase activity"/>
    <property type="evidence" value="ECO:0007669"/>
    <property type="project" value="UniProtKB-KW"/>
</dbReference>
<dbReference type="InterPro" id="IPR007346">
    <property type="entry name" value="Endonuclease-I"/>
</dbReference>
<dbReference type="SUPFAM" id="SSF54060">
    <property type="entry name" value="His-Me finger endonucleases"/>
    <property type="match status" value="1"/>
</dbReference>
<evidence type="ECO:0000256" key="3">
    <source>
        <dbReference type="ARBA" id="ARBA00022801"/>
    </source>
</evidence>
<keyword evidence="2" id="KW-0540">Nuclease</keyword>
<keyword evidence="5" id="KW-1185">Reference proteome</keyword>
<dbReference type="Proteomes" id="UP000016567">
    <property type="component" value="Unassembled WGS sequence"/>
</dbReference>
<dbReference type="EMBL" id="BATL01000012">
    <property type="protein sequence ID" value="GAD74582.1"/>
    <property type="molecule type" value="Genomic_DNA"/>
</dbReference>
<comment type="similarity">
    <text evidence="1">Belongs to the EndA/NucM nuclease family.</text>
</comment>
<dbReference type="GO" id="GO:0004518">
    <property type="term" value="F:nuclease activity"/>
    <property type="evidence" value="ECO:0007669"/>
    <property type="project" value="UniProtKB-KW"/>
</dbReference>
<organism evidence="4 5">
    <name type="scientific">Vibrio azureus NBRC 104587</name>
    <dbReference type="NCBI Taxonomy" id="1219077"/>
    <lineage>
        <taxon>Bacteria</taxon>
        <taxon>Pseudomonadati</taxon>
        <taxon>Pseudomonadota</taxon>
        <taxon>Gammaproteobacteria</taxon>
        <taxon>Vibrionales</taxon>
        <taxon>Vibrionaceae</taxon>
        <taxon>Vibrio</taxon>
    </lineage>
</organism>
<evidence type="ECO:0000256" key="2">
    <source>
        <dbReference type="ARBA" id="ARBA00022722"/>
    </source>
</evidence>
<dbReference type="STRING" id="1219077.VAZ01S_012_00630"/>
<accession>U3AMQ6</accession>
<reference evidence="4 5" key="1">
    <citation type="submission" date="2013-09" db="EMBL/GenBank/DDBJ databases">
        <title>Whole genome shotgun sequence of Vibrio azureus NBRC 104587.</title>
        <authorList>
            <person name="Isaki S."/>
            <person name="Hosoyama A."/>
            <person name="Numata M."/>
            <person name="Hashimoto M."/>
            <person name="Hosoyama Y."/>
            <person name="Tsuchikane K."/>
            <person name="Noguchi M."/>
            <person name="Hirakata S."/>
            <person name="Ichikawa N."/>
            <person name="Ohji S."/>
            <person name="Yamazoe A."/>
            <person name="Fujita N."/>
        </authorList>
    </citation>
    <scope>NUCLEOTIDE SEQUENCE [LARGE SCALE GENOMIC DNA]</scope>
    <source>
        <strain evidence="4 5">NBRC 104587</strain>
    </source>
</reference>